<dbReference type="SUPFAM" id="SSF55874">
    <property type="entry name" value="ATPase domain of HSP90 chaperone/DNA topoisomerase II/histidine kinase"/>
    <property type="match status" value="1"/>
</dbReference>
<evidence type="ECO:0000259" key="5">
    <source>
        <dbReference type="PROSITE" id="PS50109"/>
    </source>
</evidence>
<sequence>MSTEIEHLPSKLLIVDDLAENLQALEAIIRGENRLIYQASSGEAALSLMLEHEFALAILDVQMPGMDGFELAELMRGTAKTRHIPIVFVTAAASELNFAFRGYETGAVDFLYKPLEVNAVKSKVNVFVDLHQQRLETQRQVAALEYSRKQQEALLKQLQVTQDELQQSIAMRDSFMSMVAHELRTPLNTLFLDVQLRTLQLERGNLAAFGQQELVRMVERDRRQMKSMIRLIDDMLDLTRINSGKLSIRPVQLNLAELLERLVSDLMPQAQAAGYIINLSIQDRVAGEWDAFRLEQIIVNLLTNAMRYGNSQPIDISLHQDRDHAIIAVRDRGVGISELDQQRIFLAFERCEGNQVSSGLGLGLYIAGQLAEAHYGRISVDSAPGEGSTFTLTLPLRITE</sequence>
<dbReference type="Gene3D" id="3.40.50.2300">
    <property type="match status" value="1"/>
</dbReference>
<evidence type="ECO:0000256" key="3">
    <source>
        <dbReference type="ARBA" id="ARBA00022553"/>
    </source>
</evidence>
<keyword evidence="8" id="KW-1185">Reference proteome</keyword>
<dbReference type="Pfam" id="PF00512">
    <property type="entry name" value="HisKA"/>
    <property type="match status" value="1"/>
</dbReference>
<dbReference type="PROSITE" id="PS50109">
    <property type="entry name" value="HIS_KIN"/>
    <property type="match status" value="1"/>
</dbReference>
<dbReference type="Pfam" id="PF00072">
    <property type="entry name" value="Response_reg"/>
    <property type="match status" value="1"/>
</dbReference>
<dbReference type="InterPro" id="IPR011006">
    <property type="entry name" value="CheY-like_superfamily"/>
</dbReference>
<dbReference type="Gene3D" id="1.10.287.130">
    <property type="match status" value="1"/>
</dbReference>
<dbReference type="InterPro" id="IPR005467">
    <property type="entry name" value="His_kinase_dom"/>
</dbReference>
<dbReference type="Pfam" id="PF02518">
    <property type="entry name" value="HATPase_c"/>
    <property type="match status" value="1"/>
</dbReference>
<proteinExistence type="predicted"/>
<dbReference type="InterPro" id="IPR003594">
    <property type="entry name" value="HATPase_dom"/>
</dbReference>
<feature type="modified residue" description="4-aspartylphosphate" evidence="4">
    <location>
        <position position="60"/>
    </location>
</feature>
<dbReference type="PRINTS" id="PR00344">
    <property type="entry name" value="BCTRLSENSOR"/>
</dbReference>
<dbReference type="SUPFAM" id="SSF52172">
    <property type="entry name" value="CheY-like"/>
    <property type="match status" value="1"/>
</dbReference>
<feature type="domain" description="Histidine kinase" evidence="5">
    <location>
        <begin position="178"/>
        <end position="398"/>
    </location>
</feature>
<reference evidence="7 8" key="1">
    <citation type="submission" date="2024-11" db="EMBL/GenBank/DDBJ databases">
        <authorList>
            <person name="Kaparullina E.N."/>
            <person name="Delegan Y.A."/>
            <person name="Doronina N.V."/>
        </authorList>
    </citation>
    <scope>NUCLEOTIDE SEQUENCE [LARGE SCALE GENOMIC DNA]</scope>
    <source>
        <strain evidence="7 8">7sh_L</strain>
    </source>
</reference>
<organism evidence="7 8">
    <name type="scientific">Methylobacillus methanolivorans</name>
    <dbReference type="NCBI Taxonomy" id="1848927"/>
    <lineage>
        <taxon>Bacteria</taxon>
        <taxon>Pseudomonadati</taxon>
        <taxon>Pseudomonadota</taxon>
        <taxon>Betaproteobacteria</taxon>
        <taxon>Nitrosomonadales</taxon>
        <taxon>Methylophilaceae</taxon>
        <taxon>Methylobacillus</taxon>
    </lineage>
</organism>
<evidence type="ECO:0000313" key="8">
    <source>
        <dbReference type="Proteomes" id="UP001617669"/>
    </source>
</evidence>
<comment type="catalytic activity">
    <reaction evidence="1">
        <text>ATP + protein L-histidine = ADP + protein N-phospho-L-histidine.</text>
        <dbReference type="EC" id="2.7.13.3"/>
    </reaction>
</comment>
<dbReference type="InterPro" id="IPR003661">
    <property type="entry name" value="HisK_dim/P_dom"/>
</dbReference>
<dbReference type="PROSITE" id="PS50110">
    <property type="entry name" value="RESPONSE_REGULATORY"/>
    <property type="match status" value="1"/>
</dbReference>
<dbReference type="InterPro" id="IPR001789">
    <property type="entry name" value="Sig_transdc_resp-reg_receiver"/>
</dbReference>
<dbReference type="EMBL" id="JBIWXY010000002">
    <property type="protein sequence ID" value="MFJ5446719.1"/>
    <property type="molecule type" value="Genomic_DNA"/>
</dbReference>
<dbReference type="SMART" id="SM00387">
    <property type="entry name" value="HATPase_c"/>
    <property type="match status" value="1"/>
</dbReference>
<dbReference type="SMART" id="SM00388">
    <property type="entry name" value="HisKA"/>
    <property type="match status" value="1"/>
</dbReference>
<dbReference type="InterPro" id="IPR004358">
    <property type="entry name" value="Sig_transdc_His_kin-like_C"/>
</dbReference>
<keyword evidence="3 4" id="KW-0597">Phosphoprotein</keyword>
<dbReference type="PANTHER" id="PTHR43547">
    <property type="entry name" value="TWO-COMPONENT HISTIDINE KINASE"/>
    <property type="match status" value="1"/>
</dbReference>
<dbReference type="PANTHER" id="PTHR43547:SF2">
    <property type="entry name" value="HYBRID SIGNAL TRANSDUCTION HISTIDINE KINASE C"/>
    <property type="match status" value="1"/>
</dbReference>
<evidence type="ECO:0000256" key="1">
    <source>
        <dbReference type="ARBA" id="ARBA00000085"/>
    </source>
</evidence>
<dbReference type="InterPro" id="IPR036890">
    <property type="entry name" value="HATPase_C_sf"/>
</dbReference>
<comment type="caution">
    <text evidence="7">The sequence shown here is derived from an EMBL/GenBank/DDBJ whole genome shotgun (WGS) entry which is preliminary data.</text>
</comment>
<feature type="domain" description="Response regulatory" evidence="6">
    <location>
        <begin position="11"/>
        <end position="128"/>
    </location>
</feature>
<dbReference type="GO" id="GO:0005524">
    <property type="term" value="F:ATP binding"/>
    <property type="evidence" value="ECO:0007669"/>
    <property type="project" value="UniProtKB-KW"/>
</dbReference>
<dbReference type="RefSeq" id="WP_400882565.1">
    <property type="nucleotide sequence ID" value="NZ_JBIWXY010000002.1"/>
</dbReference>
<evidence type="ECO:0000256" key="2">
    <source>
        <dbReference type="ARBA" id="ARBA00012438"/>
    </source>
</evidence>
<name>A0ABW8GN59_9PROT</name>
<dbReference type="CDD" id="cd00082">
    <property type="entry name" value="HisKA"/>
    <property type="match status" value="1"/>
</dbReference>
<evidence type="ECO:0000313" key="7">
    <source>
        <dbReference type="EMBL" id="MFJ5446719.1"/>
    </source>
</evidence>
<dbReference type="EC" id="2.7.13.3" evidence="2"/>
<dbReference type="InterPro" id="IPR036097">
    <property type="entry name" value="HisK_dim/P_sf"/>
</dbReference>
<dbReference type="SUPFAM" id="SSF47384">
    <property type="entry name" value="Homodimeric domain of signal transducing histidine kinase"/>
    <property type="match status" value="1"/>
</dbReference>
<keyword evidence="7" id="KW-0547">Nucleotide-binding</keyword>
<evidence type="ECO:0000256" key="4">
    <source>
        <dbReference type="PROSITE-ProRule" id="PRU00169"/>
    </source>
</evidence>
<accession>A0ABW8GN59</accession>
<dbReference type="Proteomes" id="UP001617669">
    <property type="component" value="Unassembled WGS sequence"/>
</dbReference>
<protein>
    <recommendedName>
        <fullName evidence="2">histidine kinase</fullName>
        <ecNumber evidence="2">2.7.13.3</ecNumber>
    </recommendedName>
</protein>
<evidence type="ECO:0000259" key="6">
    <source>
        <dbReference type="PROSITE" id="PS50110"/>
    </source>
</evidence>
<keyword evidence="7" id="KW-0067">ATP-binding</keyword>
<dbReference type="Gene3D" id="3.30.565.10">
    <property type="entry name" value="Histidine kinase-like ATPase, C-terminal domain"/>
    <property type="match status" value="1"/>
</dbReference>
<gene>
    <name evidence="7" type="ORF">ACIKP9_10815</name>
</gene>
<dbReference type="SMART" id="SM00448">
    <property type="entry name" value="REC"/>
    <property type="match status" value="1"/>
</dbReference>